<keyword evidence="1" id="KW-0479">Metal-binding</keyword>
<comment type="caution">
    <text evidence="3">The sequence shown here is derived from an EMBL/GenBank/DDBJ whole genome shotgun (WGS) entry which is preliminary data.</text>
</comment>
<dbReference type="PANTHER" id="PTHR33542">
    <property type="entry name" value="SIROHYDROCHLORIN FERROCHELATASE, CHLOROPLASTIC"/>
    <property type="match status" value="1"/>
</dbReference>
<evidence type="ECO:0000256" key="1">
    <source>
        <dbReference type="ARBA" id="ARBA00022723"/>
    </source>
</evidence>
<evidence type="ECO:0000313" key="3">
    <source>
        <dbReference type="EMBL" id="MDT0381259.1"/>
    </source>
</evidence>
<dbReference type="CDD" id="cd03416">
    <property type="entry name" value="CbiX_SirB_N"/>
    <property type="match status" value="1"/>
</dbReference>
<dbReference type="Gene3D" id="3.40.50.1400">
    <property type="match status" value="2"/>
</dbReference>
<evidence type="ECO:0000313" key="4">
    <source>
        <dbReference type="Proteomes" id="UP001183414"/>
    </source>
</evidence>
<gene>
    <name evidence="3" type="ORF">RM572_21100</name>
</gene>
<sequence length="264" mass="27861">MRHPRPALTAPSTALLLVAHGSRDARHAATTTALCEAVRRNRPGLRVEVGYLEFDAPRVGEALERLDGEGFRDVVAVPLLLSSAFHARTDIPRTLREATARLPRPARVHVRQADVLGPDPLLLTALERRLTEAGLGGPAASGTGMVLAAAGSSDARAVASIEALADRWRRDAGWAAVRTAYASADLPRTADAVRELRAEPGVRRVAVAPYVIAPGRLPDRIVAGAREARADVLAPVLGAAPELVRLLLRRFDTAAAAPPGSLAA</sequence>
<proteinExistence type="predicted"/>
<dbReference type="RefSeq" id="WP_311674946.1">
    <property type="nucleotide sequence ID" value="NZ_JAVREQ010000021.1"/>
</dbReference>
<accession>A0ABU2NX02</accession>
<dbReference type="Pfam" id="PF01903">
    <property type="entry name" value="CbiX"/>
    <property type="match status" value="2"/>
</dbReference>
<dbReference type="PANTHER" id="PTHR33542:SF5">
    <property type="entry name" value="FERROCHELATASE CHE1"/>
    <property type="match status" value="1"/>
</dbReference>
<keyword evidence="4" id="KW-1185">Reference proteome</keyword>
<reference evidence="4" key="1">
    <citation type="submission" date="2023-07" db="EMBL/GenBank/DDBJ databases">
        <title>30 novel species of actinomycetes from the DSMZ collection.</title>
        <authorList>
            <person name="Nouioui I."/>
        </authorList>
    </citation>
    <scope>NUCLEOTIDE SEQUENCE [LARGE SCALE GENOMIC DNA]</scope>
    <source>
        <strain evidence="4">DSM 42041</strain>
    </source>
</reference>
<dbReference type="Proteomes" id="UP001183414">
    <property type="component" value="Unassembled WGS sequence"/>
</dbReference>
<protein>
    <submittedName>
        <fullName evidence="3">Sirohydrochlorin chelatase</fullName>
    </submittedName>
</protein>
<dbReference type="InterPro" id="IPR002762">
    <property type="entry name" value="CbiX-like"/>
</dbReference>
<evidence type="ECO:0000256" key="2">
    <source>
        <dbReference type="ARBA" id="ARBA00023239"/>
    </source>
</evidence>
<organism evidence="3 4">
    <name type="scientific">Streptomyces hazeniae</name>
    <dbReference type="NCBI Taxonomy" id="3075538"/>
    <lineage>
        <taxon>Bacteria</taxon>
        <taxon>Bacillati</taxon>
        <taxon>Actinomycetota</taxon>
        <taxon>Actinomycetes</taxon>
        <taxon>Kitasatosporales</taxon>
        <taxon>Streptomycetaceae</taxon>
        <taxon>Streptomyces</taxon>
    </lineage>
</organism>
<dbReference type="SUPFAM" id="SSF53800">
    <property type="entry name" value="Chelatase"/>
    <property type="match status" value="1"/>
</dbReference>
<name>A0ABU2NX02_9ACTN</name>
<dbReference type="InterPro" id="IPR050963">
    <property type="entry name" value="Sirohydro_Cobaltochel/CbiX"/>
</dbReference>
<keyword evidence="2" id="KW-0456">Lyase</keyword>
<dbReference type="EMBL" id="JAVREQ010000021">
    <property type="protein sequence ID" value="MDT0381259.1"/>
    <property type="molecule type" value="Genomic_DNA"/>
</dbReference>